<dbReference type="AlphaFoldDB" id="A0A5C3KW96"/>
<reference evidence="3 4" key="1">
    <citation type="journal article" date="2019" name="Nat. Ecol. Evol.">
        <title>Megaphylogeny resolves global patterns of mushroom evolution.</title>
        <authorList>
            <person name="Varga T."/>
            <person name="Krizsan K."/>
            <person name="Foldi C."/>
            <person name="Dima B."/>
            <person name="Sanchez-Garcia M."/>
            <person name="Sanchez-Ramirez S."/>
            <person name="Szollosi G.J."/>
            <person name="Szarkandi J.G."/>
            <person name="Papp V."/>
            <person name="Albert L."/>
            <person name="Andreopoulos W."/>
            <person name="Angelini C."/>
            <person name="Antonin V."/>
            <person name="Barry K.W."/>
            <person name="Bougher N.L."/>
            <person name="Buchanan P."/>
            <person name="Buyck B."/>
            <person name="Bense V."/>
            <person name="Catcheside P."/>
            <person name="Chovatia M."/>
            <person name="Cooper J."/>
            <person name="Damon W."/>
            <person name="Desjardin D."/>
            <person name="Finy P."/>
            <person name="Geml J."/>
            <person name="Haridas S."/>
            <person name="Hughes K."/>
            <person name="Justo A."/>
            <person name="Karasinski D."/>
            <person name="Kautmanova I."/>
            <person name="Kiss B."/>
            <person name="Kocsube S."/>
            <person name="Kotiranta H."/>
            <person name="LaButti K.M."/>
            <person name="Lechner B.E."/>
            <person name="Liimatainen K."/>
            <person name="Lipzen A."/>
            <person name="Lukacs Z."/>
            <person name="Mihaltcheva S."/>
            <person name="Morgado L.N."/>
            <person name="Niskanen T."/>
            <person name="Noordeloos M.E."/>
            <person name="Ohm R.A."/>
            <person name="Ortiz-Santana B."/>
            <person name="Ovrebo C."/>
            <person name="Racz N."/>
            <person name="Riley R."/>
            <person name="Savchenko A."/>
            <person name="Shiryaev A."/>
            <person name="Soop K."/>
            <person name="Spirin V."/>
            <person name="Szebenyi C."/>
            <person name="Tomsovsky M."/>
            <person name="Tulloss R.E."/>
            <person name="Uehling J."/>
            <person name="Grigoriev I.V."/>
            <person name="Vagvolgyi C."/>
            <person name="Papp T."/>
            <person name="Martin F.M."/>
            <person name="Miettinen O."/>
            <person name="Hibbett D.S."/>
            <person name="Nagy L.G."/>
        </authorList>
    </citation>
    <scope>NUCLEOTIDE SEQUENCE [LARGE SCALE GENOMIC DNA]</scope>
    <source>
        <strain evidence="3 4">CBS 121175</strain>
    </source>
</reference>
<feature type="domain" description="Fungal-type protein kinase" evidence="2">
    <location>
        <begin position="156"/>
        <end position="196"/>
    </location>
</feature>
<dbReference type="Pfam" id="PF17667">
    <property type="entry name" value="Pkinase_fungal"/>
    <property type="match status" value="2"/>
</dbReference>
<evidence type="ECO:0000313" key="4">
    <source>
        <dbReference type="Proteomes" id="UP000307440"/>
    </source>
</evidence>
<accession>A0A5C3KW96</accession>
<proteinExistence type="predicted"/>
<gene>
    <name evidence="3" type="ORF">FA15DRAFT_655832</name>
</gene>
<protein>
    <recommendedName>
        <fullName evidence="2">Fungal-type protein kinase domain-containing protein</fullName>
    </recommendedName>
</protein>
<evidence type="ECO:0000313" key="3">
    <source>
        <dbReference type="EMBL" id="TFK24515.1"/>
    </source>
</evidence>
<dbReference type="Proteomes" id="UP000307440">
    <property type="component" value="Unassembled WGS sequence"/>
</dbReference>
<dbReference type="PANTHER" id="PTHR38248">
    <property type="entry name" value="FUNK1 6"/>
    <property type="match status" value="1"/>
</dbReference>
<feature type="region of interest" description="Disordered" evidence="1">
    <location>
        <begin position="1"/>
        <end position="33"/>
    </location>
</feature>
<organism evidence="3 4">
    <name type="scientific">Coprinopsis marcescibilis</name>
    <name type="common">Agaric fungus</name>
    <name type="synonym">Psathyrella marcescibilis</name>
    <dbReference type="NCBI Taxonomy" id="230819"/>
    <lineage>
        <taxon>Eukaryota</taxon>
        <taxon>Fungi</taxon>
        <taxon>Dikarya</taxon>
        <taxon>Basidiomycota</taxon>
        <taxon>Agaricomycotina</taxon>
        <taxon>Agaricomycetes</taxon>
        <taxon>Agaricomycetidae</taxon>
        <taxon>Agaricales</taxon>
        <taxon>Agaricineae</taxon>
        <taxon>Psathyrellaceae</taxon>
        <taxon>Coprinopsis</taxon>
    </lineage>
</organism>
<dbReference type="PANTHER" id="PTHR38248:SF2">
    <property type="entry name" value="FUNK1 11"/>
    <property type="match status" value="1"/>
</dbReference>
<evidence type="ECO:0000256" key="1">
    <source>
        <dbReference type="SAM" id="MobiDB-lite"/>
    </source>
</evidence>
<dbReference type="InterPro" id="IPR040976">
    <property type="entry name" value="Pkinase_fungal"/>
</dbReference>
<sequence>MSRLTETLRNTSPSRPSTTVKSDSGPVSQGKQLLRRPKSTRLFSTSSRIFSTGLIALSTKGAALWPTFAPLDTAMDSVSPHIKQVGVYAEQIYNQQPNRNFVRSIIISEMRVRLLQYWASHLKIPNWLASTIASAGKAPKGAKNYPVAPLPQAEWEEYLIKDLWRAKGRASEHEFLEAARGVVDVAQMVAFEEICKVSDFRDLKEGESENFVDRKKWWLTLERYAPPPPTECFRSASQALWALHDAIQGHGHRELFKAGVFHRDISIDNIQTPPPAVGIRRSERRMVEKTELELGSNVK</sequence>
<dbReference type="OrthoDB" id="5584477at2759"/>
<feature type="domain" description="Fungal-type protein kinase" evidence="2">
    <location>
        <begin position="231"/>
        <end position="270"/>
    </location>
</feature>
<name>A0A5C3KW96_COPMA</name>
<evidence type="ECO:0000259" key="2">
    <source>
        <dbReference type="Pfam" id="PF17667"/>
    </source>
</evidence>
<keyword evidence="4" id="KW-1185">Reference proteome</keyword>
<dbReference type="EMBL" id="ML210199">
    <property type="protein sequence ID" value="TFK24515.1"/>
    <property type="molecule type" value="Genomic_DNA"/>
</dbReference>
<feature type="compositionally biased region" description="Polar residues" evidence="1">
    <location>
        <begin position="1"/>
        <end position="31"/>
    </location>
</feature>
<dbReference type="STRING" id="230819.A0A5C3KW96"/>